<feature type="transmembrane region" description="Helical" evidence="1">
    <location>
        <begin position="137"/>
        <end position="157"/>
    </location>
</feature>
<gene>
    <name evidence="2" type="ORF">CKALI_10125</name>
</gene>
<accession>A0A6B8VZX3</accession>
<proteinExistence type="predicted"/>
<feature type="transmembrane region" description="Helical" evidence="1">
    <location>
        <begin position="15"/>
        <end position="35"/>
    </location>
</feature>
<dbReference type="AlphaFoldDB" id="A0A6B8VZX3"/>
<feature type="transmembrane region" description="Helical" evidence="1">
    <location>
        <begin position="75"/>
        <end position="93"/>
    </location>
</feature>
<dbReference type="EMBL" id="CP046452">
    <property type="protein sequence ID" value="QGU02880.1"/>
    <property type="molecule type" value="Genomic_DNA"/>
</dbReference>
<keyword evidence="1" id="KW-1133">Transmembrane helix</keyword>
<name>A0A6B8VZX3_9CORY</name>
<dbReference type="KEGG" id="ckw:CKALI_10125"/>
<feature type="transmembrane region" description="Helical" evidence="1">
    <location>
        <begin position="105"/>
        <end position="125"/>
    </location>
</feature>
<evidence type="ECO:0000313" key="2">
    <source>
        <dbReference type="EMBL" id="QGU02880.1"/>
    </source>
</evidence>
<evidence type="ECO:0000313" key="3">
    <source>
        <dbReference type="Proteomes" id="UP000427071"/>
    </source>
</evidence>
<dbReference type="RefSeq" id="WP_156193221.1">
    <property type="nucleotide sequence ID" value="NZ_CP046452.1"/>
</dbReference>
<keyword evidence="1" id="KW-0812">Transmembrane</keyword>
<reference evidence="3" key="1">
    <citation type="submission" date="2019-11" db="EMBL/GenBank/DDBJ databases">
        <title>Complete genome sequence of Corynebacterium kalinowskii 1959, a novel Corynebacterium species isolated from soil of a small paddock in Vilsendorf, Germany.</title>
        <authorList>
            <person name="Schaffert L."/>
            <person name="Ruwe M."/>
            <person name="Milse J."/>
            <person name="Hanuschka K."/>
            <person name="Ortseifen V."/>
            <person name="Droste J."/>
            <person name="Brandt D."/>
            <person name="Schlueter L."/>
            <person name="Kutter Y."/>
            <person name="Vinke S."/>
            <person name="Viehoefer P."/>
            <person name="Jacob L."/>
            <person name="Luebke N.-C."/>
            <person name="Schulte-Berndt E."/>
            <person name="Hain C."/>
            <person name="Linder M."/>
            <person name="Schmidt P."/>
            <person name="Wollenschlaeger L."/>
            <person name="Luttermann T."/>
            <person name="Thieme E."/>
            <person name="Hassa J."/>
            <person name="Haak M."/>
            <person name="Wittchen M."/>
            <person name="Mentz A."/>
            <person name="Persicke M."/>
            <person name="Busche T."/>
            <person name="Ruckert C."/>
        </authorList>
    </citation>
    <scope>NUCLEOTIDE SEQUENCE [LARGE SCALE GENOMIC DNA]</scope>
    <source>
        <strain evidence="3">1959</strain>
    </source>
</reference>
<organism evidence="2 3">
    <name type="scientific">Corynebacterium kalinowskii</name>
    <dbReference type="NCBI Taxonomy" id="2675216"/>
    <lineage>
        <taxon>Bacteria</taxon>
        <taxon>Bacillati</taxon>
        <taxon>Actinomycetota</taxon>
        <taxon>Actinomycetes</taxon>
        <taxon>Mycobacteriales</taxon>
        <taxon>Corynebacteriaceae</taxon>
        <taxon>Corynebacterium</taxon>
    </lineage>
</organism>
<keyword evidence="1" id="KW-0472">Membrane</keyword>
<protein>
    <submittedName>
        <fullName evidence="2">Uncharacterized protein</fullName>
    </submittedName>
</protein>
<sequence>MNVFTDNVVCYAALIYWWIPSAVFGALPLILELCRRKKLPPNRIKPVWFYLGVIALVPVTTLPTIAIAFLIDGGWLVPVILGLVIVVLAAWIIRYSRPRSFDPFLGVWVACNTICVMIFAFNVANPPTDTSFFGLEYVLVWAWIGLPLVVVALIYVVTSRRWHSEAAHETPDSVHAHPAAEQ</sequence>
<dbReference type="Proteomes" id="UP000427071">
    <property type="component" value="Chromosome"/>
</dbReference>
<evidence type="ECO:0000256" key="1">
    <source>
        <dbReference type="SAM" id="Phobius"/>
    </source>
</evidence>
<keyword evidence="3" id="KW-1185">Reference proteome</keyword>
<feature type="transmembrane region" description="Helical" evidence="1">
    <location>
        <begin position="47"/>
        <end position="69"/>
    </location>
</feature>